<evidence type="ECO:0000256" key="1">
    <source>
        <dbReference type="ARBA" id="ARBA00009179"/>
    </source>
</evidence>
<feature type="domain" description="PDZ" evidence="5">
    <location>
        <begin position="94"/>
        <end position="185"/>
    </location>
</feature>
<dbReference type="InterPro" id="IPR055210">
    <property type="entry name" value="CtpA/B_N"/>
</dbReference>
<dbReference type="GO" id="GO:0006508">
    <property type="term" value="P:proteolysis"/>
    <property type="evidence" value="ECO:0007669"/>
    <property type="project" value="UniProtKB-KW"/>
</dbReference>
<gene>
    <name evidence="6" type="ORF">A2777_00935</name>
</gene>
<dbReference type="SMART" id="SM00245">
    <property type="entry name" value="TSPc"/>
    <property type="match status" value="1"/>
</dbReference>
<dbReference type="AlphaFoldDB" id="A0A1F5Z165"/>
<dbReference type="FunFam" id="2.30.42.10:FF:000063">
    <property type="entry name" value="Peptidase, S41 family"/>
    <property type="match status" value="1"/>
</dbReference>
<evidence type="ECO:0000256" key="2">
    <source>
        <dbReference type="ARBA" id="ARBA00022670"/>
    </source>
</evidence>
<comment type="similarity">
    <text evidence="1">Belongs to the peptidase S41A family.</text>
</comment>
<organism evidence="6 7">
    <name type="scientific">Candidatus Gottesmanbacteria bacterium RIFCSPHIGHO2_01_FULL_40_15</name>
    <dbReference type="NCBI Taxonomy" id="1798376"/>
    <lineage>
        <taxon>Bacteria</taxon>
        <taxon>Candidatus Gottesmaniibacteriota</taxon>
    </lineage>
</organism>
<dbReference type="Pfam" id="PF03572">
    <property type="entry name" value="Peptidase_S41"/>
    <property type="match status" value="1"/>
</dbReference>
<dbReference type="Pfam" id="PF17820">
    <property type="entry name" value="PDZ_6"/>
    <property type="match status" value="1"/>
</dbReference>
<name>A0A1F5Z165_9BACT</name>
<dbReference type="InterPro" id="IPR001478">
    <property type="entry name" value="PDZ"/>
</dbReference>
<dbReference type="Gene3D" id="3.30.750.44">
    <property type="match status" value="1"/>
</dbReference>
<dbReference type="PANTHER" id="PTHR32060:SF30">
    <property type="entry name" value="CARBOXY-TERMINAL PROCESSING PROTEASE CTPA"/>
    <property type="match status" value="1"/>
</dbReference>
<dbReference type="GO" id="GO:0030288">
    <property type="term" value="C:outer membrane-bounded periplasmic space"/>
    <property type="evidence" value="ECO:0007669"/>
    <property type="project" value="TreeGrafter"/>
</dbReference>
<dbReference type="Proteomes" id="UP000177354">
    <property type="component" value="Unassembled WGS sequence"/>
</dbReference>
<keyword evidence="2" id="KW-0645">Protease</keyword>
<dbReference type="Pfam" id="PF22694">
    <property type="entry name" value="CtpB_N-like"/>
    <property type="match status" value="1"/>
</dbReference>
<protein>
    <recommendedName>
        <fullName evidence="5">PDZ domain-containing protein</fullName>
    </recommendedName>
</protein>
<keyword evidence="4" id="KW-0720">Serine protease</keyword>
<keyword evidence="3" id="KW-0378">Hydrolase</keyword>
<dbReference type="CDD" id="cd07560">
    <property type="entry name" value="Peptidase_S41_CPP"/>
    <property type="match status" value="1"/>
</dbReference>
<dbReference type="GO" id="GO:0004175">
    <property type="term" value="F:endopeptidase activity"/>
    <property type="evidence" value="ECO:0007669"/>
    <property type="project" value="TreeGrafter"/>
</dbReference>
<dbReference type="InterPro" id="IPR029045">
    <property type="entry name" value="ClpP/crotonase-like_dom_sf"/>
</dbReference>
<dbReference type="SUPFAM" id="SSF50156">
    <property type="entry name" value="PDZ domain-like"/>
    <property type="match status" value="1"/>
</dbReference>
<sequence length="427" mass="47268">MKKLRNLLLLITVLIVTFNFGIILGKKENVFTSVKSNEIKATEKSKEKGLDFTLFWDVWDRLFYYYLDKKALEPQKMIYGAISGMVASLGDPYTVFLTPDQNKEAKDDLGGKFEGIGAQLGVKDKKIVIVAPLKNSPAEEAGLSAGDWIVQVNGQDTLNWTLPETVSKIRGPKGSKVVLAIIRKDQEKSEEIEVRRDEIKVPSVEWELLTVNCSNKTGDNGRQCAEVDKLCETCRHIYYLKLGRFGDTTNTEWEKAVSEIISHISRNRAEKSMGLILDVRNNPGGYLSGSVFIASEFLKDGTVVIQENADGTKKTYSVNRKGKLTDIPMVVLINKGSASASEIVAGTLRVRKNIPLVGEETFGKGTIQEAQDLKEGAGIHITTAKWLLPDNSNLNGNGLKPTIEAINEEGNPDSDHQLFKAIDTLYQ</sequence>
<dbReference type="EMBL" id="MFJF01000019">
    <property type="protein sequence ID" value="OGG06064.1"/>
    <property type="molecule type" value="Genomic_DNA"/>
</dbReference>
<proteinExistence type="inferred from homology"/>
<dbReference type="InterPro" id="IPR041489">
    <property type="entry name" value="PDZ_6"/>
</dbReference>
<evidence type="ECO:0000256" key="4">
    <source>
        <dbReference type="ARBA" id="ARBA00022825"/>
    </source>
</evidence>
<evidence type="ECO:0000256" key="3">
    <source>
        <dbReference type="ARBA" id="ARBA00022801"/>
    </source>
</evidence>
<evidence type="ECO:0000313" key="6">
    <source>
        <dbReference type="EMBL" id="OGG06064.1"/>
    </source>
</evidence>
<dbReference type="InterPro" id="IPR036034">
    <property type="entry name" value="PDZ_sf"/>
</dbReference>
<dbReference type="InterPro" id="IPR004447">
    <property type="entry name" value="Peptidase_S41A"/>
</dbReference>
<dbReference type="InterPro" id="IPR005151">
    <property type="entry name" value="Tail-specific_protease"/>
</dbReference>
<dbReference type="SMART" id="SM00228">
    <property type="entry name" value="PDZ"/>
    <property type="match status" value="1"/>
</dbReference>
<dbReference type="PROSITE" id="PS50106">
    <property type="entry name" value="PDZ"/>
    <property type="match status" value="1"/>
</dbReference>
<dbReference type="SUPFAM" id="SSF52096">
    <property type="entry name" value="ClpP/crotonase"/>
    <property type="match status" value="1"/>
</dbReference>
<reference evidence="6 7" key="1">
    <citation type="journal article" date="2016" name="Nat. Commun.">
        <title>Thousands of microbial genomes shed light on interconnected biogeochemical processes in an aquifer system.</title>
        <authorList>
            <person name="Anantharaman K."/>
            <person name="Brown C.T."/>
            <person name="Hug L.A."/>
            <person name="Sharon I."/>
            <person name="Castelle C.J."/>
            <person name="Probst A.J."/>
            <person name="Thomas B.C."/>
            <person name="Singh A."/>
            <person name="Wilkins M.J."/>
            <person name="Karaoz U."/>
            <person name="Brodie E.L."/>
            <person name="Williams K.H."/>
            <person name="Hubbard S.S."/>
            <person name="Banfield J.F."/>
        </authorList>
    </citation>
    <scope>NUCLEOTIDE SEQUENCE [LARGE SCALE GENOMIC DNA]</scope>
</reference>
<evidence type="ECO:0000259" key="5">
    <source>
        <dbReference type="PROSITE" id="PS50106"/>
    </source>
</evidence>
<comment type="caution">
    <text evidence="6">The sequence shown here is derived from an EMBL/GenBank/DDBJ whole genome shotgun (WGS) entry which is preliminary data.</text>
</comment>
<dbReference type="Gene3D" id="3.90.226.10">
    <property type="entry name" value="2-enoyl-CoA Hydratase, Chain A, domain 1"/>
    <property type="match status" value="1"/>
</dbReference>
<dbReference type="PANTHER" id="PTHR32060">
    <property type="entry name" value="TAIL-SPECIFIC PROTEASE"/>
    <property type="match status" value="1"/>
</dbReference>
<dbReference type="GO" id="GO:0007165">
    <property type="term" value="P:signal transduction"/>
    <property type="evidence" value="ECO:0007669"/>
    <property type="project" value="TreeGrafter"/>
</dbReference>
<dbReference type="GO" id="GO:0008236">
    <property type="term" value="F:serine-type peptidase activity"/>
    <property type="evidence" value="ECO:0007669"/>
    <property type="project" value="UniProtKB-KW"/>
</dbReference>
<accession>A0A1F5Z165</accession>
<dbReference type="Gene3D" id="2.30.42.10">
    <property type="match status" value="1"/>
</dbReference>
<dbReference type="CDD" id="cd06782">
    <property type="entry name" value="cpPDZ_CPP-like"/>
    <property type="match status" value="1"/>
</dbReference>
<evidence type="ECO:0000313" key="7">
    <source>
        <dbReference type="Proteomes" id="UP000177354"/>
    </source>
</evidence>